<dbReference type="GO" id="GO:0046872">
    <property type="term" value="F:metal ion binding"/>
    <property type="evidence" value="ECO:0007669"/>
    <property type="project" value="UniProtKB-KW"/>
</dbReference>
<dbReference type="PANTHER" id="PTHR12001:SF69">
    <property type="entry name" value="ALL TRANS-POLYPRENYL-DIPHOSPHATE SYNTHASE PDSS1"/>
    <property type="match status" value="1"/>
</dbReference>
<comment type="cofactor">
    <cofactor evidence="1">
        <name>Mg(2+)</name>
        <dbReference type="ChEBI" id="CHEBI:18420"/>
    </cofactor>
</comment>
<sequence length="323" mass="36889">MSEFWKNYPEIFEELNDVKNIMKKSIKGSDAYLNNSIIPLVEQGGKMLRPAFVLLSGKFGEYNGEKIRNIAAVVEMLHLATLIHDDIIDNSKLRRGCDTIQSKYGKDFAVYAGDYLFCHCFDMLSKHDYSMENLRNVSKAIKKICIGEIRQNYFRYTSKINFNKYIRIISGKTAALFSLSFMLGASEAKCDLPLVRTLGKVGYNIGMAFQIIDDLLDYTGDIEKLGKATQNDLKQGYYTLPIIFALEEDKKGELASILDSSSFEKDDIKAIFELVKKFNGIEKSKALVERYSKKAFENIKKLPDCESKMILSEVLQTLIHRKY</sequence>
<keyword evidence="8" id="KW-1185">Reference proteome</keyword>
<dbReference type="CDD" id="cd00685">
    <property type="entry name" value="Trans_IPPS_HT"/>
    <property type="match status" value="1"/>
</dbReference>
<accession>A0A934HXM8</accession>
<dbReference type="PROSITE" id="PS00723">
    <property type="entry name" value="POLYPRENYL_SYNTHASE_1"/>
    <property type="match status" value="1"/>
</dbReference>
<evidence type="ECO:0000256" key="2">
    <source>
        <dbReference type="ARBA" id="ARBA00006706"/>
    </source>
</evidence>
<dbReference type="InterPro" id="IPR000092">
    <property type="entry name" value="Polyprenyl_synt"/>
</dbReference>
<gene>
    <name evidence="7" type="ORF">I6U51_21270</name>
</gene>
<evidence type="ECO:0000256" key="1">
    <source>
        <dbReference type="ARBA" id="ARBA00001946"/>
    </source>
</evidence>
<reference evidence="7" key="1">
    <citation type="submission" date="2020-12" db="EMBL/GenBank/DDBJ databases">
        <title>Clostridium thailandense sp. nov., a novel acetogenic bacterium isolated from peat land soil in Thailand.</title>
        <authorList>
            <person name="Chaikitkaew S."/>
            <person name="Birkeland N.K."/>
        </authorList>
    </citation>
    <scope>NUCLEOTIDE SEQUENCE</scope>
    <source>
        <strain evidence="7">DSM 17425</strain>
    </source>
</reference>
<evidence type="ECO:0000313" key="8">
    <source>
        <dbReference type="Proteomes" id="UP000622687"/>
    </source>
</evidence>
<comment type="caution">
    <text evidence="7">The sequence shown here is derived from an EMBL/GenBank/DDBJ whole genome shotgun (WGS) entry which is preliminary data.</text>
</comment>
<evidence type="ECO:0000256" key="5">
    <source>
        <dbReference type="ARBA" id="ARBA00022842"/>
    </source>
</evidence>
<protein>
    <submittedName>
        <fullName evidence="7">Polyprenyl synthetase family protein</fullName>
    </submittedName>
</protein>
<keyword evidence="5" id="KW-0460">Magnesium</keyword>
<dbReference type="PROSITE" id="PS00444">
    <property type="entry name" value="POLYPRENYL_SYNTHASE_2"/>
    <property type="match status" value="1"/>
</dbReference>
<dbReference type="SFLD" id="SFLDS00005">
    <property type="entry name" value="Isoprenoid_Synthase_Type_I"/>
    <property type="match status" value="1"/>
</dbReference>
<organism evidence="7 8">
    <name type="scientific">Clostridium aciditolerans</name>
    <dbReference type="NCBI Taxonomy" id="339861"/>
    <lineage>
        <taxon>Bacteria</taxon>
        <taxon>Bacillati</taxon>
        <taxon>Bacillota</taxon>
        <taxon>Clostridia</taxon>
        <taxon>Eubacteriales</taxon>
        <taxon>Clostridiaceae</taxon>
        <taxon>Clostridium</taxon>
    </lineage>
</organism>
<dbReference type="EMBL" id="JAEEGB010000039">
    <property type="protein sequence ID" value="MBI6875208.1"/>
    <property type="molecule type" value="Genomic_DNA"/>
</dbReference>
<dbReference type="SUPFAM" id="SSF48576">
    <property type="entry name" value="Terpenoid synthases"/>
    <property type="match status" value="1"/>
</dbReference>
<name>A0A934HXM8_9CLOT</name>
<evidence type="ECO:0000313" key="7">
    <source>
        <dbReference type="EMBL" id="MBI6875208.1"/>
    </source>
</evidence>
<evidence type="ECO:0000256" key="4">
    <source>
        <dbReference type="ARBA" id="ARBA00022723"/>
    </source>
</evidence>
<proteinExistence type="inferred from homology"/>
<dbReference type="PANTHER" id="PTHR12001">
    <property type="entry name" value="GERANYLGERANYL PYROPHOSPHATE SYNTHASE"/>
    <property type="match status" value="1"/>
</dbReference>
<dbReference type="AlphaFoldDB" id="A0A934HXM8"/>
<dbReference type="Gene3D" id="1.10.600.10">
    <property type="entry name" value="Farnesyl Diphosphate Synthase"/>
    <property type="match status" value="1"/>
</dbReference>
<evidence type="ECO:0000256" key="6">
    <source>
        <dbReference type="RuleBase" id="RU004466"/>
    </source>
</evidence>
<dbReference type="Proteomes" id="UP000622687">
    <property type="component" value="Unassembled WGS sequence"/>
</dbReference>
<dbReference type="InterPro" id="IPR008949">
    <property type="entry name" value="Isoprenoid_synthase_dom_sf"/>
</dbReference>
<keyword evidence="4" id="KW-0479">Metal-binding</keyword>
<dbReference type="InterPro" id="IPR033749">
    <property type="entry name" value="Polyprenyl_synt_CS"/>
</dbReference>
<evidence type="ECO:0000256" key="3">
    <source>
        <dbReference type="ARBA" id="ARBA00022679"/>
    </source>
</evidence>
<keyword evidence="3 6" id="KW-0808">Transferase</keyword>
<dbReference type="GO" id="GO:0008299">
    <property type="term" value="P:isoprenoid biosynthetic process"/>
    <property type="evidence" value="ECO:0007669"/>
    <property type="project" value="InterPro"/>
</dbReference>
<comment type="similarity">
    <text evidence="2 6">Belongs to the FPP/GGPP synthase family.</text>
</comment>
<dbReference type="GO" id="GO:0004659">
    <property type="term" value="F:prenyltransferase activity"/>
    <property type="evidence" value="ECO:0007669"/>
    <property type="project" value="InterPro"/>
</dbReference>
<dbReference type="Pfam" id="PF00348">
    <property type="entry name" value="polyprenyl_synt"/>
    <property type="match status" value="1"/>
</dbReference>
<dbReference type="RefSeq" id="WP_211144565.1">
    <property type="nucleotide sequence ID" value="NZ_JAEEGB010000039.1"/>
</dbReference>